<dbReference type="InterPro" id="IPR041872">
    <property type="entry name" value="Anticodon_Met"/>
</dbReference>
<comment type="subcellular location">
    <subcellularLocation>
        <location evidence="2 14">Cytoplasm</location>
    </subcellularLocation>
</comment>
<dbReference type="PANTHER" id="PTHR45765:SF1">
    <property type="entry name" value="METHIONINE--TRNA LIGASE, CYTOPLASMIC"/>
    <property type="match status" value="1"/>
</dbReference>
<dbReference type="InterPro" id="IPR002547">
    <property type="entry name" value="tRNA-bd_dom"/>
</dbReference>
<dbReference type="NCBIfam" id="TIGR00398">
    <property type="entry name" value="metG"/>
    <property type="match status" value="1"/>
</dbReference>
<dbReference type="eggNOG" id="COG0143">
    <property type="taxonomic scope" value="Bacteria"/>
</dbReference>
<feature type="binding site" evidence="14">
    <location>
        <position position="145"/>
    </location>
    <ligand>
        <name>Zn(2+)</name>
        <dbReference type="ChEBI" id="CHEBI:29105"/>
    </ligand>
</feature>
<evidence type="ECO:0000256" key="7">
    <source>
        <dbReference type="ARBA" id="ARBA00022741"/>
    </source>
</evidence>
<dbReference type="InterPro" id="IPR012340">
    <property type="entry name" value="NA-bd_OB-fold"/>
</dbReference>
<dbReference type="OrthoDB" id="9810191at2"/>
<dbReference type="InterPro" id="IPR001412">
    <property type="entry name" value="aa-tRNA-synth_I_CS"/>
</dbReference>
<keyword evidence="6 14" id="KW-0436">Ligase</keyword>
<evidence type="ECO:0000256" key="10">
    <source>
        <dbReference type="ARBA" id="ARBA00022884"/>
    </source>
</evidence>
<dbReference type="Proteomes" id="UP000007383">
    <property type="component" value="Chromosome"/>
</dbReference>
<evidence type="ECO:0000256" key="14">
    <source>
        <dbReference type="HAMAP-Rule" id="MF_00098"/>
    </source>
</evidence>
<keyword evidence="5 14" id="KW-0820">tRNA-binding</keyword>
<evidence type="ECO:0000256" key="4">
    <source>
        <dbReference type="ARBA" id="ARBA00022490"/>
    </source>
</evidence>
<dbReference type="InterPro" id="IPR009080">
    <property type="entry name" value="tRNAsynth_Ia_anticodon-bd"/>
</dbReference>
<dbReference type="GO" id="GO:0046872">
    <property type="term" value="F:metal ion binding"/>
    <property type="evidence" value="ECO:0007669"/>
    <property type="project" value="UniProtKB-KW"/>
</dbReference>
<keyword evidence="4 14" id="KW-0963">Cytoplasm</keyword>
<organism evidence="17 18">
    <name type="scientific">Spirochaeta africana (strain ATCC 700263 / DSM 8902 / Z-7692)</name>
    <dbReference type="NCBI Taxonomy" id="889378"/>
    <lineage>
        <taxon>Bacteria</taxon>
        <taxon>Pseudomonadati</taxon>
        <taxon>Spirochaetota</taxon>
        <taxon>Spirochaetia</taxon>
        <taxon>Spirochaetales</taxon>
        <taxon>Spirochaetaceae</taxon>
        <taxon>Spirochaeta</taxon>
    </lineage>
</organism>
<evidence type="ECO:0000256" key="9">
    <source>
        <dbReference type="ARBA" id="ARBA00022840"/>
    </source>
</evidence>
<dbReference type="GO" id="GO:0005829">
    <property type="term" value="C:cytosol"/>
    <property type="evidence" value="ECO:0007669"/>
    <property type="project" value="TreeGrafter"/>
</dbReference>
<dbReference type="PATRIC" id="fig|889378.3.peg.1404"/>
<dbReference type="Gene3D" id="2.20.28.20">
    <property type="entry name" value="Methionyl-tRNA synthetase, Zn-domain"/>
    <property type="match status" value="1"/>
</dbReference>
<dbReference type="Gene3D" id="3.40.50.620">
    <property type="entry name" value="HUPs"/>
    <property type="match status" value="1"/>
</dbReference>
<dbReference type="GO" id="GO:0004825">
    <property type="term" value="F:methionine-tRNA ligase activity"/>
    <property type="evidence" value="ECO:0007669"/>
    <property type="project" value="UniProtKB-UniRule"/>
</dbReference>
<feature type="region of interest" description="Disordered" evidence="15">
    <location>
        <begin position="574"/>
        <end position="594"/>
    </location>
</feature>
<dbReference type="SUPFAM" id="SSF57770">
    <property type="entry name" value="Methionyl-tRNA synthetase (MetRS), Zn-domain"/>
    <property type="match status" value="1"/>
</dbReference>
<dbReference type="AlphaFoldDB" id="H9UIY4"/>
<feature type="compositionally biased region" description="Gly residues" evidence="15">
    <location>
        <begin position="574"/>
        <end position="588"/>
    </location>
</feature>
<evidence type="ECO:0000313" key="17">
    <source>
        <dbReference type="EMBL" id="AFG37477.1"/>
    </source>
</evidence>
<evidence type="ECO:0000256" key="2">
    <source>
        <dbReference type="ARBA" id="ARBA00004496"/>
    </source>
</evidence>
<keyword evidence="7 14" id="KW-0547">Nucleotide-binding</keyword>
<dbReference type="Gene3D" id="1.10.730.10">
    <property type="entry name" value="Isoleucyl-tRNA Synthetase, Domain 1"/>
    <property type="match status" value="1"/>
</dbReference>
<comment type="subunit">
    <text evidence="14">Homodimer.</text>
</comment>
<dbReference type="STRING" id="889378.Spiaf_1414"/>
<feature type="domain" description="TRNA-binding" evidence="16">
    <location>
        <begin position="601"/>
        <end position="708"/>
    </location>
</feature>
<dbReference type="PRINTS" id="PR01041">
    <property type="entry name" value="TRNASYNTHMET"/>
</dbReference>
<dbReference type="SUPFAM" id="SSF50249">
    <property type="entry name" value="Nucleic acid-binding proteins"/>
    <property type="match status" value="1"/>
</dbReference>
<evidence type="ECO:0000256" key="11">
    <source>
        <dbReference type="ARBA" id="ARBA00022917"/>
    </source>
</evidence>
<dbReference type="PANTHER" id="PTHR45765">
    <property type="entry name" value="METHIONINE--TRNA LIGASE"/>
    <property type="match status" value="1"/>
</dbReference>
<feature type="binding site" evidence="14">
    <location>
        <position position="158"/>
    </location>
    <ligand>
        <name>Zn(2+)</name>
        <dbReference type="ChEBI" id="CHEBI:29105"/>
    </ligand>
</feature>
<proteinExistence type="inferred from homology"/>
<evidence type="ECO:0000256" key="3">
    <source>
        <dbReference type="ARBA" id="ARBA00008258"/>
    </source>
</evidence>
<comment type="catalytic activity">
    <reaction evidence="13 14">
        <text>tRNA(Met) + L-methionine + ATP = L-methionyl-tRNA(Met) + AMP + diphosphate</text>
        <dbReference type="Rhea" id="RHEA:13481"/>
        <dbReference type="Rhea" id="RHEA-COMP:9667"/>
        <dbReference type="Rhea" id="RHEA-COMP:9698"/>
        <dbReference type="ChEBI" id="CHEBI:30616"/>
        <dbReference type="ChEBI" id="CHEBI:33019"/>
        <dbReference type="ChEBI" id="CHEBI:57844"/>
        <dbReference type="ChEBI" id="CHEBI:78442"/>
        <dbReference type="ChEBI" id="CHEBI:78530"/>
        <dbReference type="ChEBI" id="CHEBI:456215"/>
        <dbReference type="EC" id="6.1.1.10"/>
    </reaction>
</comment>
<feature type="short sequence motif" description="'HIGH' region" evidence="14">
    <location>
        <begin position="11"/>
        <end position="21"/>
    </location>
</feature>
<dbReference type="GO" id="GO:0006431">
    <property type="term" value="P:methionyl-tRNA aminoacylation"/>
    <property type="evidence" value="ECO:0007669"/>
    <property type="project" value="UniProtKB-UniRule"/>
</dbReference>
<accession>H9UIY4</accession>
<dbReference type="RefSeq" id="WP_014455461.1">
    <property type="nucleotide sequence ID" value="NC_017098.1"/>
</dbReference>
<dbReference type="EC" id="6.1.1.10" evidence="14"/>
<keyword evidence="12 14" id="KW-0030">Aminoacyl-tRNA synthetase</keyword>
<evidence type="ECO:0000256" key="8">
    <source>
        <dbReference type="ARBA" id="ARBA00022833"/>
    </source>
</evidence>
<comment type="cofactor">
    <cofactor evidence="14">
        <name>Zn(2+)</name>
        <dbReference type="ChEBI" id="CHEBI:29105"/>
    </cofactor>
    <text evidence="14">Binds 1 zinc ion per subunit.</text>
</comment>
<dbReference type="Gene3D" id="2.40.50.140">
    <property type="entry name" value="Nucleic acid-binding proteins"/>
    <property type="match status" value="1"/>
</dbReference>
<dbReference type="InterPro" id="IPR014729">
    <property type="entry name" value="Rossmann-like_a/b/a_fold"/>
</dbReference>
<gene>
    <name evidence="14" type="primary">metG</name>
    <name evidence="17" type="ordered locus">Spiaf_1414</name>
</gene>
<keyword evidence="10 14" id="KW-0694">RNA-binding</keyword>
<dbReference type="GO" id="GO:0017101">
    <property type="term" value="C:aminoacyl-tRNA synthetase multienzyme complex"/>
    <property type="evidence" value="ECO:0007669"/>
    <property type="project" value="TreeGrafter"/>
</dbReference>
<dbReference type="Pfam" id="PF09334">
    <property type="entry name" value="tRNA-synt_1g"/>
    <property type="match status" value="1"/>
</dbReference>
<evidence type="ECO:0000313" key="18">
    <source>
        <dbReference type="Proteomes" id="UP000007383"/>
    </source>
</evidence>
<feature type="binding site" evidence="14">
    <location>
        <position position="155"/>
    </location>
    <ligand>
        <name>Zn(2+)</name>
        <dbReference type="ChEBI" id="CHEBI:29105"/>
    </ligand>
</feature>
<dbReference type="InterPro" id="IPR023458">
    <property type="entry name" value="Met-tRNA_ligase_1"/>
</dbReference>
<dbReference type="PROSITE" id="PS00178">
    <property type="entry name" value="AA_TRNA_LIGASE_I"/>
    <property type="match status" value="1"/>
</dbReference>
<dbReference type="PROSITE" id="PS50886">
    <property type="entry name" value="TRBD"/>
    <property type="match status" value="1"/>
</dbReference>
<dbReference type="InterPro" id="IPR029038">
    <property type="entry name" value="MetRS_Zn"/>
</dbReference>
<dbReference type="SUPFAM" id="SSF47323">
    <property type="entry name" value="Anticodon-binding domain of a subclass of class I aminoacyl-tRNA synthetases"/>
    <property type="match status" value="1"/>
</dbReference>
<dbReference type="InterPro" id="IPR033911">
    <property type="entry name" value="MetRS_core"/>
</dbReference>
<dbReference type="InterPro" id="IPR014758">
    <property type="entry name" value="Met-tRNA_synth"/>
</dbReference>
<dbReference type="GO" id="GO:0000049">
    <property type="term" value="F:tRNA binding"/>
    <property type="evidence" value="ECO:0007669"/>
    <property type="project" value="UniProtKB-UniRule"/>
</dbReference>
<dbReference type="HOGENOM" id="CLU_009710_1_2_12"/>
<dbReference type="GO" id="GO:0005524">
    <property type="term" value="F:ATP binding"/>
    <property type="evidence" value="ECO:0007669"/>
    <property type="project" value="UniProtKB-UniRule"/>
</dbReference>
<dbReference type="KEGG" id="sfc:Spiaf_1414"/>
<dbReference type="FunFam" id="2.20.28.20:FF:000001">
    <property type="entry name" value="Methionine--tRNA ligase"/>
    <property type="match status" value="1"/>
</dbReference>
<evidence type="ECO:0000256" key="1">
    <source>
        <dbReference type="ARBA" id="ARBA00003314"/>
    </source>
</evidence>
<dbReference type="Pfam" id="PF19303">
    <property type="entry name" value="Anticodon_3"/>
    <property type="match status" value="1"/>
</dbReference>
<name>H9UIY4_SPIAZ</name>
<feature type="binding site" evidence="14">
    <location>
        <position position="142"/>
    </location>
    <ligand>
        <name>Zn(2+)</name>
        <dbReference type="ChEBI" id="CHEBI:29105"/>
    </ligand>
</feature>
<keyword evidence="14" id="KW-0479">Metal-binding</keyword>
<keyword evidence="8 14" id="KW-0862">Zinc</keyword>
<evidence type="ECO:0000256" key="13">
    <source>
        <dbReference type="ARBA" id="ARBA00047364"/>
    </source>
</evidence>
<dbReference type="CDD" id="cd02153">
    <property type="entry name" value="tRNA_bindingDomain"/>
    <property type="match status" value="1"/>
</dbReference>
<keyword evidence="18" id="KW-1185">Reference proteome</keyword>
<feature type="short sequence motif" description="'KMSKS' region" evidence="14">
    <location>
        <begin position="330"/>
        <end position="334"/>
    </location>
</feature>
<dbReference type="InterPro" id="IPR015413">
    <property type="entry name" value="Methionyl/Leucyl_tRNA_Synth"/>
</dbReference>
<sequence length="764" mass="85272">MKKRLITSALPYVNNIPHLGNLIQVLSADVFARFCRSRGYETLYVCGSDENGTATETRALEEGVTPQELCDRYHKIHTEIYQWFNISFDRYGRTATPQQTEITQDIFLKAYENGYITEHTIQQLYSEKSDMFLADRYVYGECPHCGYDRARGDQCESCGKLLEPTELIGPRSMLDDSVPVLKDTRHLYLNLPGVLPKLQAWMDTAAKKGRWANNAVKMTEAWIRDGLKERAITRDLKWGVPVPLEGFEKKVFYVWFDAPIGYISITAGLTDDWQSWWKNPDEVELFQFIGKDNIPFHTVIFPCSLLASGDSWTMLHHMSSSEYLNYEAGKFSKSQGIGVFGTDAQDTGIPSDVWRFYLYYNRPESSDYMFTWDDFLNKVNGELIGNFSNLVNRTMTFLYKNFDATVPSGDEPSADAGGYTAERSAEFQVEVRRLQQELTEKLEWAEIRDAYRMFFQLCDLGNRTFQANEPWKSRKEDPASAERLMRDLVMLVRDLGILAEPFTPDASQRIAAMLGQSGLSWENLGDPLAGTRIAEPEILFRTLDPKLIGELRERFSGSQKERAAAAAGVAAGGAGEAGATGKAGGAGEAGAEPELPVEQRFAQLVDLRVAEITKVEQHPEADKLYIEELDDGSGSEEPRIIVSGLKGHYTPEELQGQKIILVNNLKAAKLRGVKSHGMLLAADGPNPDGEAVVDVVVCPDASPGDRILVEGFEDAAVPEKKLKIDQFFDLPIRVEDGVLMVGNARLLSGGNPITPRVVKTGEVG</sequence>
<dbReference type="SUPFAM" id="SSF52374">
    <property type="entry name" value="Nucleotidylyl transferase"/>
    <property type="match status" value="1"/>
</dbReference>
<evidence type="ECO:0000256" key="6">
    <source>
        <dbReference type="ARBA" id="ARBA00022598"/>
    </source>
</evidence>
<keyword evidence="11 14" id="KW-0648">Protein biosynthesis</keyword>
<dbReference type="EMBL" id="CP003282">
    <property type="protein sequence ID" value="AFG37477.1"/>
    <property type="molecule type" value="Genomic_DNA"/>
</dbReference>
<dbReference type="NCBIfam" id="NF001100">
    <property type="entry name" value="PRK00133.1"/>
    <property type="match status" value="1"/>
</dbReference>
<evidence type="ECO:0000256" key="15">
    <source>
        <dbReference type="SAM" id="MobiDB-lite"/>
    </source>
</evidence>
<comment type="similarity">
    <text evidence="3 14">Belongs to the class-I aminoacyl-tRNA synthetase family. MetG type 1 subfamily.</text>
</comment>
<evidence type="ECO:0000256" key="5">
    <source>
        <dbReference type="ARBA" id="ARBA00022555"/>
    </source>
</evidence>
<dbReference type="CDD" id="cd07957">
    <property type="entry name" value="Anticodon_Ia_Met"/>
    <property type="match status" value="1"/>
</dbReference>
<evidence type="ECO:0000259" key="16">
    <source>
        <dbReference type="PROSITE" id="PS50886"/>
    </source>
</evidence>
<dbReference type="HAMAP" id="MF_00098">
    <property type="entry name" value="Met_tRNA_synth_type1"/>
    <property type="match status" value="1"/>
</dbReference>
<reference evidence="18" key="1">
    <citation type="journal article" date="2013" name="Stand. Genomic Sci.">
        <title>Complete genome sequence of the halophilic bacterium Spirochaeta africana type strain (Z-7692(T)) from the alkaline Lake Magadi in the East African Rift.</title>
        <authorList>
            <person name="Liolos K."/>
            <person name="Abt B."/>
            <person name="Scheuner C."/>
            <person name="Teshima H."/>
            <person name="Held B."/>
            <person name="Lapidus A."/>
            <person name="Nolan M."/>
            <person name="Lucas S."/>
            <person name="Deshpande S."/>
            <person name="Cheng J.F."/>
            <person name="Tapia R."/>
            <person name="Goodwin L.A."/>
            <person name="Pitluck S."/>
            <person name="Pagani I."/>
            <person name="Ivanova N."/>
            <person name="Mavromatis K."/>
            <person name="Mikhailova N."/>
            <person name="Huntemann M."/>
            <person name="Pati A."/>
            <person name="Chen A."/>
            <person name="Palaniappan K."/>
            <person name="Land M."/>
            <person name="Rohde M."/>
            <person name="Tindall B.J."/>
            <person name="Detter J.C."/>
            <person name="Goker M."/>
            <person name="Bristow J."/>
            <person name="Eisen J.A."/>
            <person name="Markowitz V."/>
            <person name="Hugenholtz P."/>
            <person name="Woyke T."/>
            <person name="Klenk H.P."/>
            <person name="Kyrpides N.C."/>
        </authorList>
    </citation>
    <scope>NUCLEOTIDE SEQUENCE</scope>
    <source>
        <strain evidence="18">ATCC 700263 / DSM 8902 / Z-7692</strain>
    </source>
</reference>
<dbReference type="CDD" id="cd00814">
    <property type="entry name" value="MetRS_core"/>
    <property type="match status" value="1"/>
</dbReference>
<keyword evidence="9 14" id="KW-0067">ATP-binding</keyword>
<dbReference type="Pfam" id="PF01588">
    <property type="entry name" value="tRNA_bind"/>
    <property type="match status" value="1"/>
</dbReference>
<protein>
    <recommendedName>
        <fullName evidence="14">Methionine--tRNA ligase</fullName>
        <ecNumber evidence="14">6.1.1.10</ecNumber>
    </recommendedName>
    <alternativeName>
        <fullName evidence="14">Methionyl-tRNA synthetase</fullName>
        <shortName evidence="14">MetRS</shortName>
    </alternativeName>
</protein>
<feature type="binding site" evidence="14">
    <location>
        <position position="333"/>
    </location>
    <ligand>
        <name>ATP</name>
        <dbReference type="ChEBI" id="CHEBI:30616"/>
    </ligand>
</feature>
<comment type="function">
    <text evidence="1 14">Is required not only for elongation of protein synthesis but also for the initiation of all mRNA translation through initiator tRNA(fMet) aminoacylation.</text>
</comment>
<evidence type="ECO:0000256" key="12">
    <source>
        <dbReference type="ARBA" id="ARBA00023146"/>
    </source>
</evidence>